<evidence type="ECO:0000256" key="12">
    <source>
        <dbReference type="ARBA" id="ARBA00022840"/>
    </source>
</evidence>
<evidence type="ECO:0000256" key="4">
    <source>
        <dbReference type="ARBA" id="ARBA00003889"/>
    </source>
</evidence>
<feature type="active site" description="GMP-histidine intermediate" evidence="15">
    <location>
        <position position="49"/>
    </location>
</feature>
<dbReference type="InterPro" id="IPR003203">
    <property type="entry name" value="CobU/CobP"/>
</dbReference>
<comment type="catalytic activity">
    <reaction evidence="1 14">
        <text>adenosylcob(III)inamide + ATP = adenosylcob(III)inamide phosphate + ADP + H(+)</text>
        <dbReference type="Rhea" id="RHEA:15769"/>
        <dbReference type="ChEBI" id="CHEBI:2480"/>
        <dbReference type="ChEBI" id="CHEBI:15378"/>
        <dbReference type="ChEBI" id="CHEBI:30616"/>
        <dbReference type="ChEBI" id="CHEBI:58502"/>
        <dbReference type="ChEBI" id="CHEBI:456216"/>
        <dbReference type="EC" id="2.7.1.156"/>
    </reaction>
</comment>
<keyword evidence="11 14" id="KW-0418">Kinase</keyword>
<keyword evidence="18" id="KW-1185">Reference proteome</keyword>
<keyword evidence="12 14" id="KW-0067">ATP-binding</keyword>
<comment type="catalytic activity">
    <reaction evidence="2 14">
        <text>adenosylcob(III)inamide phosphate + GTP + H(+) = adenosylcob(III)inamide-GDP + diphosphate</text>
        <dbReference type="Rhea" id="RHEA:22712"/>
        <dbReference type="ChEBI" id="CHEBI:15378"/>
        <dbReference type="ChEBI" id="CHEBI:33019"/>
        <dbReference type="ChEBI" id="CHEBI:37565"/>
        <dbReference type="ChEBI" id="CHEBI:58502"/>
        <dbReference type="ChEBI" id="CHEBI:60487"/>
        <dbReference type="EC" id="2.7.7.62"/>
    </reaction>
</comment>
<evidence type="ECO:0000256" key="10">
    <source>
        <dbReference type="ARBA" id="ARBA00022741"/>
    </source>
</evidence>
<dbReference type="GO" id="GO:0009236">
    <property type="term" value="P:cobalamin biosynthetic process"/>
    <property type="evidence" value="ECO:0007669"/>
    <property type="project" value="UniProtKB-UniRule"/>
</dbReference>
<evidence type="ECO:0000256" key="15">
    <source>
        <dbReference type="PIRSR" id="PIRSR006135-1"/>
    </source>
</evidence>
<comment type="catalytic activity">
    <reaction evidence="3">
        <text>adenosylcob(III)inamide + GTP = adenosylcob(III)inamide phosphate + GDP + H(+)</text>
        <dbReference type="Rhea" id="RHEA:15765"/>
        <dbReference type="ChEBI" id="CHEBI:2480"/>
        <dbReference type="ChEBI" id="CHEBI:15378"/>
        <dbReference type="ChEBI" id="CHEBI:37565"/>
        <dbReference type="ChEBI" id="CHEBI:58189"/>
        <dbReference type="ChEBI" id="CHEBI:58502"/>
        <dbReference type="EC" id="2.7.1.156"/>
    </reaction>
</comment>
<evidence type="ECO:0000256" key="1">
    <source>
        <dbReference type="ARBA" id="ARBA00000312"/>
    </source>
</evidence>
<gene>
    <name evidence="17" type="ORF">GGR89_001848</name>
</gene>
<dbReference type="EC" id="2.7.1.156" evidence="14"/>
<keyword evidence="13 14" id="KW-0342">GTP-binding</keyword>
<evidence type="ECO:0000256" key="3">
    <source>
        <dbReference type="ARBA" id="ARBA00001522"/>
    </source>
</evidence>
<dbReference type="GO" id="GO:0005525">
    <property type="term" value="F:GTP binding"/>
    <property type="evidence" value="ECO:0007669"/>
    <property type="project" value="UniProtKB-UniRule"/>
</dbReference>
<sequence>MTSLFVLGGARSGKSRYAQARAESLAGDLLYLATAQAFDAEMEERIARHRADRGPRWSTLDVPLDLPAAILANAAPGRVLLVDCLTLWTSNLMFAERDLDAETEALATAVTQAAGPVILVANEVGLGIVPDNALARRFRDAAGRINQAIAATADEVQFIAAGLPLPLK</sequence>
<dbReference type="NCBIfam" id="NF004469">
    <property type="entry name" value="PRK05800.1"/>
    <property type="match status" value="1"/>
</dbReference>
<dbReference type="InterPro" id="IPR027417">
    <property type="entry name" value="P-loop_NTPase"/>
</dbReference>
<dbReference type="GO" id="GO:0008820">
    <property type="term" value="F:cobinamide phosphate guanylyltransferase activity"/>
    <property type="evidence" value="ECO:0007669"/>
    <property type="project" value="UniProtKB-UniRule"/>
</dbReference>
<keyword evidence="9 14" id="KW-0808">Transferase</keyword>
<evidence type="ECO:0000313" key="17">
    <source>
        <dbReference type="EMBL" id="NJB97536.1"/>
    </source>
</evidence>
<reference evidence="17 18" key="1">
    <citation type="submission" date="2020-03" db="EMBL/GenBank/DDBJ databases">
        <title>Genomic Encyclopedia of Type Strains, Phase IV (KMG-IV): sequencing the most valuable type-strain genomes for metagenomic binning, comparative biology and taxonomic classification.</title>
        <authorList>
            <person name="Goeker M."/>
        </authorList>
    </citation>
    <scope>NUCLEOTIDE SEQUENCE [LARGE SCALE GENOMIC DNA]</scope>
    <source>
        <strain evidence="17 18">DSM 7225</strain>
    </source>
</reference>
<dbReference type="Gene3D" id="3.40.50.300">
    <property type="entry name" value="P-loop containing nucleotide triphosphate hydrolases"/>
    <property type="match status" value="1"/>
</dbReference>
<dbReference type="UniPathway" id="UPA00148">
    <property type="reaction ID" value="UER00236"/>
</dbReference>
<dbReference type="EMBL" id="JAATJB010000004">
    <property type="protein sequence ID" value="NJB97536.1"/>
    <property type="molecule type" value="Genomic_DNA"/>
</dbReference>
<comment type="caution">
    <text evidence="17">The sequence shown here is derived from an EMBL/GenBank/DDBJ whole genome shotgun (WGS) entry which is preliminary data.</text>
</comment>
<protein>
    <recommendedName>
        <fullName evidence="14">Bifunctional adenosylcobalamin biosynthesis protein</fullName>
        <ecNumber evidence="14">2.7.1.156</ecNumber>
        <ecNumber evidence="14">2.7.7.62</ecNumber>
    </recommendedName>
</protein>
<comment type="function">
    <text evidence="4 14">Catalyzes ATP-dependent phosphorylation of adenosylcobinamide and addition of GMP to adenosylcobinamide phosphate.</text>
</comment>
<feature type="binding site" evidence="16">
    <location>
        <begin position="33"/>
        <end position="35"/>
    </location>
    <ligand>
        <name>GTP</name>
        <dbReference type="ChEBI" id="CHEBI:37565"/>
    </ligand>
</feature>
<comment type="similarity">
    <text evidence="7 14">Belongs to the CobU/CobP family.</text>
</comment>
<evidence type="ECO:0000256" key="5">
    <source>
        <dbReference type="ARBA" id="ARBA00004692"/>
    </source>
</evidence>
<dbReference type="Pfam" id="PF02283">
    <property type="entry name" value="CobU"/>
    <property type="match status" value="1"/>
</dbReference>
<dbReference type="RefSeq" id="WP_125974298.1">
    <property type="nucleotide sequence ID" value="NZ_BAAADY010000010.1"/>
</dbReference>
<dbReference type="GO" id="GO:0005524">
    <property type="term" value="F:ATP binding"/>
    <property type="evidence" value="ECO:0007669"/>
    <property type="project" value="UniProtKB-UniRule"/>
</dbReference>
<organism evidence="17 18">
    <name type="scientific">Sphingomonas trueperi</name>
    <dbReference type="NCBI Taxonomy" id="53317"/>
    <lineage>
        <taxon>Bacteria</taxon>
        <taxon>Pseudomonadati</taxon>
        <taxon>Pseudomonadota</taxon>
        <taxon>Alphaproteobacteria</taxon>
        <taxon>Sphingomonadales</taxon>
        <taxon>Sphingomonadaceae</taxon>
        <taxon>Sphingomonas</taxon>
    </lineage>
</organism>
<dbReference type="CDD" id="cd00544">
    <property type="entry name" value="CobU"/>
    <property type="match status" value="1"/>
</dbReference>
<evidence type="ECO:0000256" key="9">
    <source>
        <dbReference type="ARBA" id="ARBA00022679"/>
    </source>
</evidence>
<feature type="binding site" evidence="16">
    <location>
        <begin position="50"/>
        <end position="53"/>
    </location>
    <ligand>
        <name>GTP</name>
        <dbReference type="ChEBI" id="CHEBI:37565"/>
    </ligand>
</feature>
<evidence type="ECO:0000256" key="13">
    <source>
        <dbReference type="ARBA" id="ARBA00023134"/>
    </source>
</evidence>
<dbReference type="PANTHER" id="PTHR34848">
    <property type="match status" value="1"/>
</dbReference>
<comment type="pathway">
    <text evidence="6 14">Cofactor biosynthesis; adenosylcobalamin biosynthesis; adenosylcobalamin from cob(II)yrinate a,c-diamide: step 5/7.</text>
</comment>
<dbReference type="EC" id="2.7.7.62" evidence="14"/>
<feature type="binding site" evidence="16">
    <location>
        <begin position="8"/>
        <end position="15"/>
    </location>
    <ligand>
        <name>GTP</name>
        <dbReference type="ChEBI" id="CHEBI:37565"/>
    </ligand>
</feature>
<evidence type="ECO:0000256" key="7">
    <source>
        <dbReference type="ARBA" id="ARBA00007490"/>
    </source>
</evidence>
<dbReference type="GO" id="GO:0043752">
    <property type="term" value="F:adenosylcobinamide kinase activity"/>
    <property type="evidence" value="ECO:0007669"/>
    <property type="project" value="UniProtKB-EC"/>
</dbReference>
<evidence type="ECO:0000256" key="2">
    <source>
        <dbReference type="ARBA" id="ARBA00000711"/>
    </source>
</evidence>
<evidence type="ECO:0000256" key="6">
    <source>
        <dbReference type="ARBA" id="ARBA00005159"/>
    </source>
</evidence>
<name>A0A7X5Y154_9SPHN</name>
<comment type="pathway">
    <text evidence="5 14">Cofactor biosynthesis; adenosylcobalamin biosynthesis; adenosylcobalamin from cob(II)yrinate a,c-diamide: step 6/7.</text>
</comment>
<evidence type="ECO:0000256" key="8">
    <source>
        <dbReference type="ARBA" id="ARBA00022573"/>
    </source>
</evidence>
<keyword evidence="10 14" id="KW-0547">Nucleotide-binding</keyword>
<evidence type="ECO:0000256" key="14">
    <source>
        <dbReference type="PIRNR" id="PIRNR006135"/>
    </source>
</evidence>
<keyword evidence="17" id="KW-0548">Nucleotidyltransferase</keyword>
<dbReference type="AlphaFoldDB" id="A0A7X5Y154"/>
<evidence type="ECO:0000256" key="16">
    <source>
        <dbReference type="PIRSR" id="PIRSR006135-2"/>
    </source>
</evidence>
<accession>A0A7X5Y154</accession>
<dbReference type="SUPFAM" id="SSF52540">
    <property type="entry name" value="P-loop containing nucleoside triphosphate hydrolases"/>
    <property type="match status" value="1"/>
</dbReference>
<evidence type="ECO:0000256" key="11">
    <source>
        <dbReference type="ARBA" id="ARBA00022777"/>
    </source>
</evidence>
<dbReference type="Proteomes" id="UP000531251">
    <property type="component" value="Unassembled WGS sequence"/>
</dbReference>
<dbReference type="PANTHER" id="PTHR34848:SF1">
    <property type="entry name" value="BIFUNCTIONAL ADENOSYLCOBALAMIN BIOSYNTHESIS PROTEIN COBU"/>
    <property type="match status" value="1"/>
</dbReference>
<evidence type="ECO:0000313" key="18">
    <source>
        <dbReference type="Proteomes" id="UP000531251"/>
    </source>
</evidence>
<feature type="binding site" evidence="16">
    <location>
        <position position="83"/>
    </location>
    <ligand>
        <name>GTP</name>
        <dbReference type="ChEBI" id="CHEBI:37565"/>
    </ligand>
</feature>
<proteinExistence type="inferred from homology"/>
<dbReference type="PIRSF" id="PIRSF006135">
    <property type="entry name" value="CobU"/>
    <property type="match status" value="1"/>
</dbReference>
<keyword evidence="8 14" id="KW-0169">Cobalamin biosynthesis</keyword>